<dbReference type="Pfam" id="PF00072">
    <property type="entry name" value="Response_reg"/>
    <property type="match status" value="1"/>
</dbReference>
<keyword evidence="12" id="KW-0902">Two-component regulatory system</keyword>
<dbReference type="SMART" id="SM00387">
    <property type="entry name" value="HATPase_c"/>
    <property type="match status" value="1"/>
</dbReference>
<keyword evidence="8" id="KW-0547">Nucleotide-binding</keyword>
<evidence type="ECO:0000256" key="2">
    <source>
        <dbReference type="ARBA" id="ARBA00004651"/>
    </source>
</evidence>
<dbReference type="InterPro" id="IPR001789">
    <property type="entry name" value="Sig_transdc_resp-reg_receiver"/>
</dbReference>
<dbReference type="InterPro" id="IPR000014">
    <property type="entry name" value="PAS"/>
</dbReference>
<dbReference type="PROSITE" id="PS50110">
    <property type="entry name" value="RESPONSE_REGULATORY"/>
    <property type="match status" value="2"/>
</dbReference>
<keyword evidence="5 14" id="KW-0597">Phosphoprotein</keyword>
<reference evidence="21" key="1">
    <citation type="submission" date="2023-03" db="EMBL/GenBank/DDBJ databases">
        <title>Lomoglobus Profundus gen. nov., sp. nov., a novel member of the phylum Verrucomicrobia, isolated from deep-marine sediment of South China Sea.</title>
        <authorList>
            <person name="Ahmad T."/>
            <person name="Ishaq S.E."/>
            <person name="Wang F."/>
        </authorList>
    </citation>
    <scope>NUCLEOTIDE SEQUENCE</scope>
    <source>
        <strain evidence="21">LMO-M01</strain>
    </source>
</reference>
<dbReference type="NCBIfam" id="TIGR00229">
    <property type="entry name" value="sensory_box"/>
    <property type="match status" value="2"/>
</dbReference>
<feature type="domain" description="PAS" evidence="18">
    <location>
        <begin position="527"/>
        <end position="599"/>
    </location>
</feature>
<dbReference type="InterPro" id="IPR003594">
    <property type="entry name" value="HATPase_dom"/>
</dbReference>
<feature type="transmembrane region" description="Helical" evidence="15">
    <location>
        <begin position="219"/>
        <end position="240"/>
    </location>
</feature>
<comment type="subcellular location">
    <subcellularLocation>
        <location evidence="2">Cell membrane</location>
        <topology evidence="2">Multi-pass membrane protein</topology>
    </subcellularLocation>
</comment>
<dbReference type="PROSITE" id="PS50112">
    <property type="entry name" value="PAS"/>
    <property type="match status" value="2"/>
</dbReference>
<dbReference type="SUPFAM" id="SSF52172">
    <property type="entry name" value="CheY-like"/>
    <property type="match status" value="2"/>
</dbReference>
<dbReference type="PANTHER" id="PTHR45339:SF1">
    <property type="entry name" value="HYBRID SIGNAL TRANSDUCTION HISTIDINE KINASE J"/>
    <property type="match status" value="1"/>
</dbReference>
<dbReference type="Pfam" id="PF00512">
    <property type="entry name" value="HisKA"/>
    <property type="match status" value="1"/>
</dbReference>
<dbReference type="SMART" id="SM01079">
    <property type="entry name" value="CHASE"/>
    <property type="match status" value="1"/>
</dbReference>
<dbReference type="EMBL" id="CP119075">
    <property type="protein sequence ID" value="WED63590.1"/>
    <property type="molecule type" value="Genomic_DNA"/>
</dbReference>
<dbReference type="Pfam" id="PF02518">
    <property type="entry name" value="HATPase_c"/>
    <property type="match status" value="1"/>
</dbReference>
<dbReference type="PANTHER" id="PTHR45339">
    <property type="entry name" value="HYBRID SIGNAL TRANSDUCTION HISTIDINE KINASE J"/>
    <property type="match status" value="1"/>
</dbReference>
<keyword evidence="10" id="KW-0067">ATP-binding</keyword>
<evidence type="ECO:0000259" key="20">
    <source>
        <dbReference type="PROSITE" id="PS50839"/>
    </source>
</evidence>
<evidence type="ECO:0000256" key="10">
    <source>
        <dbReference type="ARBA" id="ARBA00022840"/>
    </source>
</evidence>
<dbReference type="Gene3D" id="1.10.287.130">
    <property type="match status" value="1"/>
</dbReference>
<dbReference type="CDD" id="cd16922">
    <property type="entry name" value="HATPase_EvgS-ArcB-TorS-like"/>
    <property type="match status" value="1"/>
</dbReference>
<feature type="transmembrane region" description="Helical" evidence="15">
    <location>
        <begin position="16"/>
        <end position="37"/>
    </location>
</feature>
<dbReference type="CDD" id="cd17546">
    <property type="entry name" value="REC_hyHK_CKI1_RcsC-like"/>
    <property type="match status" value="1"/>
</dbReference>
<evidence type="ECO:0000256" key="3">
    <source>
        <dbReference type="ARBA" id="ARBA00012438"/>
    </source>
</evidence>
<feature type="domain" description="Histidine kinase" evidence="16">
    <location>
        <begin position="804"/>
        <end position="1030"/>
    </location>
</feature>
<evidence type="ECO:0000256" key="5">
    <source>
        <dbReference type="ARBA" id="ARBA00022553"/>
    </source>
</evidence>
<dbReference type="InterPro" id="IPR003661">
    <property type="entry name" value="HisK_dim/P_dom"/>
</dbReference>
<dbReference type="Proteomes" id="UP001218638">
    <property type="component" value="Chromosome"/>
</dbReference>
<dbReference type="SUPFAM" id="SSF55785">
    <property type="entry name" value="PYP-like sensor domain (PAS domain)"/>
    <property type="match status" value="2"/>
</dbReference>
<dbReference type="GO" id="GO:0000155">
    <property type="term" value="F:phosphorelay sensor kinase activity"/>
    <property type="evidence" value="ECO:0007669"/>
    <property type="project" value="InterPro"/>
</dbReference>
<dbReference type="Gene3D" id="3.30.450.20">
    <property type="entry name" value="PAS domain"/>
    <property type="match status" value="2"/>
</dbReference>
<dbReference type="Gene3D" id="3.30.565.10">
    <property type="entry name" value="Histidine kinase-like ATPase, C-terminal domain"/>
    <property type="match status" value="1"/>
</dbReference>
<dbReference type="InterPro" id="IPR011006">
    <property type="entry name" value="CheY-like_superfamily"/>
</dbReference>
<keyword evidence="6" id="KW-0808">Transferase</keyword>
<organism evidence="21 22">
    <name type="scientific">Synoicihabitans lomoniglobus</name>
    <dbReference type="NCBI Taxonomy" id="2909285"/>
    <lineage>
        <taxon>Bacteria</taxon>
        <taxon>Pseudomonadati</taxon>
        <taxon>Verrucomicrobiota</taxon>
        <taxon>Opitutia</taxon>
        <taxon>Opitutales</taxon>
        <taxon>Opitutaceae</taxon>
        <taxon>Synoicihabitans</taxon>
    </lineage>
</organism>
<dbReference type="InterPro" id="IPR035965">
    <property type="entry name" value="PAS-like_dom_sf"/>
</dbReference>
<evidence type="ECO:0000313" key="21">
    <source>
        <dbReference type="EMBL" id="WED63590.1"/>
    </source>
</evidence>
<evidence type="ECO:0000256" key="8">
    <source>
        <dbReference type="ARBA" id="ARBA00022741"/>
    </source>
</evidence>
<comment type="catalytic activity">
    <reaction evidence="1">
        <text>ATP + protein L-histidine = ADP + protein N-phospho-L-histidine.</text>
        <dbReference type="EC" id="2.7.13.3"/>
    </reaction>
</comment>
<evidence type="ECO:0000256" key="6">
    <source>
        <dbReference type="ARBA" id="ARBA00022679"/>
    </source>
</evidence>
<dbReference type="EC" id="2.7.13.3" evidence="3"/>
<evidence type="ECO:0000256" key="12">
    <source>
        <dbReference type="ARBA" id="ARBA00023012"/>
    </source>
</evidence>
<dbReference type="InterPro" id="IPR005467">
    <property type="entry name" value="His_kinase_dom"/>
</dbReference>
<dbReference type="FunFam" id="1.10.287.130:FF:000003">
    <property type="entry name" value="Histidine kinase"/>
    <property type="match status" value="1"/>
</dbReference>
<dbReference type="InterPro" id="IPR036890">
    <property type="entry name" value="HATPase_C_sf"/>
</dbReference>
<evidence type="ECO:0000256" key="13">
    <source>
        <dbReference type="ARBA" id="ARBA00023136"/>
    </source>
</evidence>
<evidence type="ECO:0000259" key="19">
    <source>
        <dbReference type="PROSITE" id="PS50113"/>
    </source>
</evidence>
<evidence type="ECO:0000256" key="11">
    <source>
        <dbReference type="ARBA" id="ARBA00022989"/>
    </source>
</evidence>
<dbReference type="Gene3D" id="3.40.50.2300">
    <property type="match status" value="2"/>
</dbReference>
<dbReference type="FunFam" id="3.30.565.10:FF:000010">
    <property type="entry name" value="Sensor histidine kinase RcsC"/>
    <property type="match status" value="1"/>
</dbReference>
<feature type="transmembrane region" description="Helical" evidence="15">
    <location>
        <begin position="150"/>
        <end position="173"/>
    </location>
</feature>
<feature type="transmembrane region" description="Helical" evidence="15">
    <location>
        <begin position="52"/>
        <end position="70"/>
    </location>
</feature>
<gene>
    <name evidence="21" type="ORF">PXH66_14735</name>
</gene>
<dbReference type="InterPro" id="IPR036097">
    <property type="entry name" value="HisK_dim/P_sf"/>
</dbReference>
<dbReference type="SMART" id="SM00091">
    <property type="entry name" value="PAS"/>
    <property type="match status" value="2"/>
</dbReference>
<dbReference type="SUPFAM" id="SSF55874">
    <property type="entry name" value="ATPase domain of HSP90 chaperone/DNA topoisomerase II/histidine kinase"/>
    <property type="match status" value="1"/>
</dbReference>
<evidence type="ECO:0000256" key="14">
    <source>
        <dbReference type="PROSITE-ProRule" id="PRU00169"/>
    </source>
</evidence>
<dbReference type="GO" id="GO:0005524">
    <property type="term" value="F:ATP binding"/>
    <property type="evidence" value="ECO:0007669"/>
    <property type="project" value="UniProtKB-KW"/>
</dbReference>
<dbReference type="SUPFAM" id="SSF47384">
    <property type="entry name" value="Homodimeric domain of signal transducing histidine kinase"/>
    <property type="match status" value="1"/>
</dbReference>
<feature type="modified residue" description="4-aspartylphosphate" evidence="14">
    <location>
        <position position="1238"/>
    </location>
</feature>
<feature type="domain" description="Response regulatory" evidence="17">
    <location>
        <begin position="1189"/>
        <end position="1306"/>
    </location>
</feature>
<evidence type="ECO:0000259" key="18">
    <source>
        <dbReference type="PROSITE" id="PS50112"/>
    </source>
</evidence>
<evidence type="ECO:0000256" key="1">
    <source>
        <dbReference type="ARBA" id="ARBA00000085"/>
    </source>
</evidence>
<keyword evidence="22" id="KW-1185">Reference proteome</keyword>
<dbReference type="CDD" id="cd00130">
    <property type="entry name" value="PAS"/>
    <property type="match status" value="2"/>
</dbReference>
<feature type="domain" description="Response regulatory" evidence="17">
    <location>
        <begin position="1050"/>
        <end position="1163"/>
    </location>
</feature>
<dbReference type="InterPro" id="IPR001610">
    <property type="entry name" value="PAC"/>
</dbReference>
<dbReference type="Pfam" id="PF08447">
    <property type="entry name" value="PAS_3"/>
    <property type="match status" value="1"/>
</dbReference>
<evidence type="ECO:0000259" key="16">
    <source>
        <dbReference type="PROSITE" id="PS50109"/>
    </source>
</evidence>
<keyword evidence="13 15" id="KW-0472">Membrane</keyword>
<dbReference type="RefSeq" id="WP_330932057.1">
    <property type="nucleotide sequence ID" value="NZ_CP119075.1"/>
</dbReference>
<dbReference type="CDD" id="cd00082">
    <property type="entry name" value="HisKA"/>
    <property type="match status" value="1"/>
</dbReference>
<dbReference type="SMART" id="SM00086">
    <property type="entry name" value="PAC"/>
    <property type="match status" value="2"/>
</dbReference>
<dbReference type="Pfam" id="PF13426">
    <property type="entry name" value="PAS_9"/>
    <property type="match status" value="1"/>
</dbReference>
<feature type="domain" description="PAC" evidence="19">
    <location>
        <begin position="732"/>
        <end position="786"/>
    </location>
</feature>
<feature type="domain" description="CHASE" evidence="20">
    <location>
        <begin position="322"/>
        <end position="400"/>
    </location>
</feature>
<feature type="modified residue" description="4-aspartylphosphate" evidence="14">
    <location>
        <position position="1100"/>
    </location>
</feature>
<keyword evidence="9" id="KW-0418">Kinase</keyword>
<feature type="domain" description="PAC" evidence="19">
    <location>
        <begin position="603"/>
        <end position="656"/>
    </location>
</feature>
<dbReference type="KEGG" id="slom:PXH66_14735"/>
<sequence>MPTSPKPSIDIWPKRACLALSGLVVLAMIVPLLGWIFEIPSFIELRAFSEPIKANTVIATLLIGIALVGVEMGNRRMAWFGLVPTIIGALTFLQDATGQSFSIDELLFTYFISDASPAPGRMTEPISISLMLSGLVVTSLVVPRIRQRHTLVIALVASAVISLGAATLMGYALDLNAVYLWGFDTATSPLAAIALSLTGIAILARAWREHTLTDSGAPTWLPLPVVVGSATLTLILYLGLQEQEIVRLHEATRRSASNLISALQTKIRSQSDELWRFDRDWSDPNKTAVVRGIEAETSLNVNPSGQVYSLVSPGENRVTLEVYPSVGNEFMTGFDHGKDPVRMAAMQRALLPPRGPAVSGSIDIPQAGLGYAIYVPLERNNELWGFLAGEFLYDRLIGQIINEDESLRSDYLTRVSITEVPIFDNTGILGPLDDIVQERGGIDFTQDIYDRRIRFSLVRTAEAFQRDRRNLPELAFASGLIVTLLLGVSVHLARTANTLLRSAEISNTRLVAENEERRRVEAMLKVSDERLRLALDSTQIGIFEWSLPSNQMYYSPGLWNMLDYAPGEIANTPEAWTALIHEDDLPGYRSAVERQLSGDETFISPEYRLRTGKGEWRWIYARAKTVARAPSGAPQRIIGTLQDINERKAAEAALRESQAAARKLSLVAARTDNLVMISAPNGTIEWVNESFTRVMEYDLAEIRGRTPDTFLSGPDTHPRTLRRIRAALAKGVGVTTDLVNYSKSGRKFHVHLEVQPVRNEHGQLETFIAILADITTRVETETALRRAKADADNASRAKSEFLASMSHEIRTPMNGVIGMTSLLMDTRLDPEQRDFVNTIRTSGEALLTIINDILDFSKIESGKMELEHLPFDLPTTIEEALDLFAMQASGKHLDLAYHVADDVPAWVMGDITRLRQILVNLVNNAVKFTASGSITILVRRKLMPLQTTDDNQVLLEFTVRDSGIGIPQERIDRLFKPFSQVDSSTTRKFGGTGLGLAICHRLTQLMGGGIHVESTLGEGSRFIFTMRTAAAHPLNAEPLPPVPKSLVAGTVLGVEDNDVGQRRLQSFFKQWKLDYAGADNIASALSQLQAEKRPSLVLLDDDLLSQPGGTELLTLVATHQIPTLLLLTPGRDNTFKTQTDTRLLTLKKPLKTSTLLRGVHSLFRKRGEAEEPETEVPKRKILAEELPLDVLLVEDNTVNQKVALRFLDRLGYRADAVGNGLEAVAAVESRRFDLVLMDLQMPEMDGFEASREIRRKFPAEHQPKIIALTANALQGDREDCLAAGMDDYITKPVKLHELSEVIRRQFVAKTEDPVPFSGT</sequence>
<evidence type="ECO:0000313" key="22">
    <source>
        <dbReference type="Proteomes" id="UP001218638"/>
    </source>
</evidence>
<dbReference type="InterPro" id="IPR006189">
    <property type="entry name" value="CHASE_dom"/>
</dbReference>
<dbReference type="Pfam" id="PF03924">
    <property type="entry name" value="CHASE"/>
    <property type="match status" value="1"/>
</dbReference>
<keyword evidence="11 15" id="KW-1133">Transmembrane helix</keyword>
<evidence type="ECO:0000256" key="4">
    <source>
        <dbReference type="ARBA" id="ARBA00022475"/>
    </source>
</evidence>
<dbReference type="InterPro" id="IPR013655">
    <property type="entry name" value="PAS_fold_3"/>
</dbReference>
<dbReference type="SMART" id="SM00448">
    <property type="entry name" value="REC"/>
    <property type="match status" value="1"/>
</dbReference>
<protein>
    <recommendedName>
        <fullName evidence="3">histidine kinase</fullName>
        <ecNumber evidence="3">2.7.13.3</ecNumber>
    </recommendedName>
</protein>
<dbReference type="InterPro" id="IPR000700">
    <property type="entry name" value="PAS-assoc_C"/>
</dbReference>
<keyword evidence="7 15" id="KW-0812">Transmembrane</keyword>
<keyword evidence="4" id="KW-1003">Cell membrane</keyword>
<proteinExistence type="predicted"/>
<feature type="domain" description="PAS" evidence="18">
    <location>
        <begin position="660"/>
        <end position="731"/>
    </location>
</feature>
<dbReference type="GO" id="GO:0005886">
    <property type="term" value="C:plasma membrane"/>
    <property type="evidence" value="ECO:0007669"/>
    <property type="project" value="UniProtKB-SubCell"/>
</dbReference>
<accession>A0AAF0CMV3</accession>
<evidence type="ECO:0000256" key="9">
    <source>
        <dbReference type="ARBA" id="ARBA00022777"/>
    </source>
</evidence>
<dbReference type="PROSITE" id="PS50109">
    <property type="entry name" value="HIS_KIN"/>
    <property type="match status" value="1"/>
</dbReference>
<dbReference type="SMART" id="SM00388">
    <property type="entry name" value="HisKA"/>
    <property type="match status" value="1"/>
</dbReference>
<feature type="transmembrane region" description="Helical" evidence="15">
    <location>
        <begin position="185"/>
        <end position="207"/>
    </location>
</feature>
<evidence type="ECO:0000259" key="17">
    <source>
        <dbReference type="PROSITE" id="PS50110"/>
    </source>
</evidence>
<dbReference type="PROSITE" id="PS50839">
    <property type="entry name" value="CHASE"/>
    <property type="match status" value="1"/>
</dbReference>
<dbReference type="PRINTS" id="PR00344">
    <property type="entry name" value="BCTRLSENSOR"/>
</dbReference>
<evidence type="ECO:0000256" key="7">
    <source>
        <dbReference type="ARBA" id="ARBA00022692"/>
    </source>
</evidence>
<feature type="transmembrane region" description="Helical" evidence="15">
    <location>
        <begin position="77"/>
        <end position="94"/>
    </location>
</feature>
<dbReference type="PROSITE" id="PS50113">
    <property type="entry name" value="PAC"/>
    <property type="match status" value="2"/>
</dbReference>
<name>A0AAF0CMV3_9BACT</name>
<feature type="transmembrane region" description="Helical" evidence="15">
    <location>
        <begin position="126"/>
        <end position="143"/>
    </location>
</feature>
<evidence type="ECO:0000256" key="15">
    <source>
        <dbReference type="SAM" id="Phobius"/>
    </source>
</evidence>
<dbReference type="InterPro" id="IPR004358">
    <property type="entry name" value="Sig_transdc_His_kin-like_C"/>
</dbReference>